<comment type="caution">
    <text evidence="2">The sequence shown here is derived from an EMBL/GenBank/DDBJ whole genome shotgun (WGS) entry which is preliminary data.</text>
</comment>
<dbReference type="OrthoDB" id="263418at2157"/>
<accession>A0A3N6MHB7</accession>
<proteinExistence type="predicted"/>
<feature type="region of interest" description="Disordered" evidence="1">
    <location>
        <begin position="20"/>
        <end position="61"/>
    </location>
</feature>
<dbReference type="Proteomes" id="UP000281431">
    <property type="component" value="Unassembled WGS sequence"/>
</dbReference>
<sequence length="61" mass="7114">MIRGLFARLREWIAVDDPEDRIEGSGEPIVSPQNRRSAEAERLLRESRDALEDDTDPRYDE</sequence>
<dbReference type="EMBL" id="REFZ01000006">
    <property type="protein sequence ID" value="RQH00465.1"/>
    <property type="molecule type" value="Genomic_DNA"/>
</dbReference>
<organism evidence="2 3">
    <name type="scientific">Natrarchaeobius chitinivorans</name>
    <dbReference type="NCBI Taxonomy" id="1679083"/>
    <lineage>
        <taxon>Archaea</taxon>
        <taxon>Methanobacteriati</taxon>
        <taxon>Methanobacteriota</taxon>
        <taxon>Stenosarchaea group</taxon>
        <taxon>Halobacteria</taxon>
        <taxon>Halobacteriales</taxon>
        <taxon>Natrialbaceae</taxon>
        <taxon>Natrarchaeobius</taxon>
    </lineage>
</organism>
<gene>
    <name evidence="2" type="ORF">EA472_11535</name>
</gene>
<reference evidence="2 3" key="1">
    <citation type="submission" date="2018-10" db="EMBL/GenBank/DDBJ databases">
        <title>Natrarchaeobius chitinivorans gen. nov., sp. nov., and Natrarchaeobius haloalkaliphilus sp. nov., alkaliphilic, chitin-utilizing haloarchaea from hypersaline alkaline lakes.</title>
        <authorList>
            <person name="Sorokin D.Y."/>
            <person name="Elcheninov A.G."/>
            <person name="Kostrikina N.A."/>
            <person name="Bale N.J."/>
            <person name="Sinninghe Damste J.S."/>
            <person name="Khijniak T.V."/>
            <person name="Kublanov I.V."/>
            <person name="Toshchakov S.V."/>
        </authorList>
    </citation>
    <scope>NUCLEOTIDE SEQUENCE [LARGE SCALE GENOMIC DNA]</scope>
    <source>
        <strain evidence="2 3">AArcht7</strain>
    </source>
</reference>
<protein>
    <submittedName>
        <fullName evidence="2">Uncharacterized protein</fullName>
    </submittedName>
</protein>
<feature type="compositionally biased region" description="Basic and acidic residues" evidence="1">
    <location>
        <begin position="36"/>
        <end position="61"/>
    </location>
</feature>
<evidence type="ECO:0000256" key="1">
    <source>
        <dbReference type="SAM" id="MobiDB-lite"/>
    </source>
</evidence>
<name>A0A3N6MHB7_NATCH</name>
<evidence type="ECO:0000313" key="2">
    <source>
        <dbReference type="EMBL" id="RQH00465.1"/>
    </source>
</evidence>
<dbReference type="AlphaFoldDB" id="A0A3N6MHB7"/>
<keyword evidence="3" id="KW-1185">Reference proteome</keyword>
<evidence type="ECO:0000313" key="3">
    <source>
        <dbReference type="Proteomes" id="UP000281431"/>
    </source>
</evidence>